<dbReference type="CDD" id="cd21790">
    <property type="entry name" value="Rad21_Rec8_M_ScRec8p-like"/>
    <property type="match status" value="1"/>
</dbReference>
<proteinExistence type="predicted"/>
<organism evidence="2 3">
    <name type="scientific">Komagataella pastoris</name>
    <name type="common">Yeast</name>
    <name type="synonym">Pichia pastoris</name>
    <dbReference type="NCBI Taxonomy" id="4922"/>
    <lineage>
        <taxon>Eukaryota</taxon>
        <taxon>Fungi</taxon>
        <taxon>Dikarya</taxon>
        <taxon>Ascomycota</taxon>
        <taxon>Saccharomycotina</taxon>
        <taxon>Pichiomycetes</taxon>
        <taxon>Pichiales</taxon>
        <taxon>Pichiaceae</taxon>
        <taxon>Komagataella</taxon>
    </lineage>
</organism>
<evidence type="ECO:0000313" key="2">
    <source>
        <dbReference type="EMBL" id="ANZ74673.1"/>
    </source>
</evidence>
<accession>A0A1B2J9G6</accession>
<gene>
    <name evidence="2" type="primary">REC8</name>
    <name evidence="2" type="ORF">ATY40_BA7500232</name>
</gene>
<feature type="compositionally biased region" description="Polar residues" evidence="1">
    <location>
        <begin position="182"/>
        <end position="198"/>
    </location>
</feature>
<dbReference type="Proteomes" id="UP000094565">
    <property type="component" value="Chromosome 1"/>
</dbReference>
<dbReference type="EMBL" id="CP014584">
    <property type="protein sequence ID" value="ANZ74673.1"/>
    <property type="molecule type" value="Genomic_DNA"/>
</dbReference>
<evidence type="ECO:0000313" key="3">
    <source>
        <dbReference type="Proteomes" id="UP000094565"/>
    </source>
</evidence>
<reference evidence="2 3" key="1">
    <citation type="submission" date="2016-02" db="EMBL/GenBank/DDBJ databases">
        <title>Comparative genomic and transcriptomic foundation for Pichia pastoris.</title>
        <authorList>
            <person name="Love K.R."/>
            <person name="Shah K.A."/>
            <person name="Whittaker C.A."/>
            <person name="Wu J."/>
            <person name="Bartlett M.C."/>
            <person name="Ma D."/>
            <person name="Leeson R.L."/>
            <person name="Priest M."/>
            <person name="Young S.K."/>
            <person name="Love J.C."/>
        </authorList>
    </citation>
    <scope>NUCLEOTIDE SEQUENCE [LARGE SCALE GENOMIC DNA]</scope>
    <source>
        <strain evidence="2 3">ATCC 28485</strain>
    </source>
</reference>
<sequence length="504" mass="57042">MSIFTVSSTQNFFCPLPQLFQIGGTNQVSDDTVIAKTRLSKKLFTPNVTFNKYVVPKQKRNILSDDPCFNIEVDILQKVSYLQDITSSNSISLYDIENVNSSSVFEENAQNHHSLKSNNLEGREINMTSLDLDDIIPDVDFLFDDQGFASIHEDDKDNESSFVAADNVDLGLEFDVPKEQPENQGNSSLLNKESQTKGTVEKKLSKRHLVFDDTITVSVAEFNTWTSDYLRRMIPDNVTKTDAKLLKDANPFSTLLSQLSHSGKVTPDETLDAYVRNAASRRESTTSNELEYARNLSHSRHSSRTSLASFNLNENILDDMNLEESYEQPFNHDSYFEENDSFFHIPDFRMRIGNSSSSSSTISRRRPTSTLDGFNRHNIIDEALYEHSFDAEFTTHDSLYNYLDDKAPSNPRDERFYHFLRNKSSIVGQRKISPITNKVFSKVTFQELVSSNITEAACNKSIAASVFYGILTLATHNLATIDHEPLQGYEILEGKDITITLIVG</sequence>
<dbReference type="AlphaFoldDB" id="A0A1B2J9G6"/>
<evidence type="ECO:0000256" key="1">
    <source>
        <dbReference type="SAM" id="MobiDB-lite"/>
    </source>
</evidence>
<name>A0A1B2J9G6_PICPA</name>
<dbReference type="OrthoDB" id="5427633at2759"/>
<feature type="region of interest" description="Disordered" evidence="1">
    <location>
        <begin position="177"/>
        <end position="198"/>
    </location>
</feature>
<keyword evidence="3" id="KW-1185">Reference proteome</keyword>
<protein>
    <submittedName>
        <fullName evidence="2">BA75_00232T0</fullName>
    </submittedName>
</protein>